<keyword evidence="3" id="KW-0812">Transmembrane</keyword>
<keyword evidence="3" id="KW-0472">Membrane</keyword>
<dbReference type="InterPro" id="IPR053157">
    <property type="entry name" value="Sterol_Uptake_Regulator"/>
</dbReference>
<dbReference type="GO" id="GO:0001228">
    <property type="term" value="F:DNA-binding transcription activator activity, RNA polymerase II-specific"/>
    <property type="evidence" value="ECO:0007669"/>
    <property type="project" value="TreeGrafter"/>
</dbReference>
<dbReference type="OrthoDB" id="416217at2759"/>
<dbReference type="GO" id="GO:0008270">
    <property type="term" value="F:zinc ion binding"/>
    <property type="evidence" value="ECO:0007669"/>
    <property type="project" value="InterPro"/>
</dbReference>
<dbReference type="InterPro" id="IPR001138">
    <property type="entry name" value="Zn2Cys6_DnaBD"/>
</dbReference>
<gene>
    <name evidence="4" type="ORF">G7Y89_g7391</name>
</gene>
<organism evidence="4 5">
    <name type="scientific">Cudoniella acicularis</name>
    <dbReference type="NCBI Taxonomy" id="354080"/>
    <lineage>
        <taxon>Eukaryota</taxon>
        <taxon>Fungi</taxon>
        <taxon>Dikarya</taxon>
        <taxon>Ascomycota</taxon>
        <taxon>Pezizomycotina</taxon>
        <taxon>Leotiomycetes</taxon>
        <taxon>Helotiales</taxon>
        <taxon>Tricladiaceae</taxon>
        <taxon>Cudoniella</taxon>
    </lineage>
</organism>
<reference evidence="4 5" key="1">
    <citation type="submission" date="2020-03" db="EMBL/GenBank/DDBJ databases">
        <title>Draft Genome Sequence of Cudoniella acicularis.</title>
        <authorList>
            <person name="Buettner E."/>
            <person name="Kellner H."/>
        </authorList>
    </citation>
    <scope>NUCLEOTIDE SEQUENCE [LARGE SCALE GENOMIC DNA]</scope>
    <source>
        <strain evidence="4 5">DSM 108380</strain>
    </source>
</reference>
<dbReference type="PANTHER" id="PTHR47784">
    <property type="entry name" value="STEROL UPTAKE CONTROL PROTEIN 2"/>
    <property type="match status" value="1"/>
</dbReference>
<dbReference type="PANTHER" id="PTHR47784:SF5">
    <property type="entry name" value="STEROL UPTAKE CONTROL PROTEIN 2"/>
    <property type="match status" value="1"/>
</dbReference>
<keyword evidence="3" id="KW-1133">Transmembrane helix</keyword>
<evidence type="ECO:0008006" key="6">
    <source>
        <dbReference type="Google" id="ProtNLM"/>
    </source>
</evidence>
<dbReference type="Proteomes" id="UP000566819">
    <property type="component" value="Unassembled WGS sequence"/>
</dbReference>
<name>A0A8H4W4L7_9HELO</name>
<evidence type="ECO:0000256" key="2">
    <source>
        <dbReference type="SAM" id="MobiDB-lite"/>
    </source>
</evidence>
<keyword evidence="5" id="KW-1185">Reference proteome</keyword>
<proteinExistence type="predicted"/>
<evidence type="ECO:0000256" key="1">
    <source>
        <dbReference type="ARBA" id="ARBA00023242"/>
    </source>
</evidence>
<evidence type="ECO:0000313" key="4">
    <source>
        <dbReference type="EMBL" id="KAF4630749.1"/>
    </source>
</evidence>
<dbReference type="EMBL" id="JAAMPI010000518">
    <property type="protein sequence ID" value="KAF4630749.1"/>
    <property type="molecule type" value="Genomic_DNA"/>
</dbReference>
<dbReference type="AlphaFoldDB" id="A0A8H4W4L7"/>
<evidence type="ECO:0000313" key="5">
    <source>
        <dbReference type="Proteomes" id="UP000566819"/>
    </source>
</evidence>
<dbReference type="Pfam" id="PF11951">
    <property type="entry name" value="Fungal_trans_2"/>
    <property type="match status" value="1"/>
</dbReference>
<dbReference type="InterPro" id="IPR021858">
    <property type="entry name" value="Fun_TF"/>
</dbReference>
<sequence length="368" mass="41220">MVCDERKPQCSNCERHTSQCSFSIDAASSHLSPAPSAQGSQINTPINGDTSASPMTDPSTVPGPAHDQPQYELSLNIMDLELLHYFHTSTCYTLSNTAGLQTFFRVHCPQMGFSSPFLLHALLSLSALHLSNFKKGEAQARYLTQTHYHLGVGLRTATSLLQNINSETCPPLYLFGTLCHIITLGMGPKPRDFLLFGDNGVAEWLVLFRGTRTIIETNYDILRQSDLAPMFHISGQFLNVPPANNEHLQELREMILHVATNDPDLHLYLAALDDLAKSFGAGTHPGTRASQPSPQIVFVWLYRIKDDFVRKPIALIILAYFCVLLNDLSSFWWIKGWAAHLMSEVYASVGKDYRIWLQWPMEEIGWIA</sequence>
<dbReference type="CDD" id="cd00067">
    <property type="entry name" value="GAL4"/>
    <property type="match status" value="1"/>
</dbReference>
<keyword evidence="1" id="KW-0539">Nucleus</keyword>
<feature type="region of interest" description="Disordered" evidence="2">
    <location>
        <begin position="31"/>
        <end position="68"/>
    </location>
</feature>
<feature type="transmembrane region" description="Helical" evidence="3">
    <location>
        <begin position="313"/>
        <end position="334"/>
    </location>
</feature>
<evidence type="ECO:0000256" key="3">
    <source>
        <dbReference type="SAM" id="Phobius"/>
    </source>
</evidence>
<feature type="compositionally biased region" description="Polar residues" evidence="2">
    <location>
        <begin position="38"/>
        <end position="59"/>
    </location>
</feature>
<accession>A0A8H4W4L7</accession>
<comment type="caution">
    <text evidence="4">The sequence shown here is derived from an EMBL/GenBank/DDBJ whole genome shotgun (WGS) entry which is preliminary data.</text>
</comment>
<protein>
    <recommendedName>
        <fullName evidence="6">Zn(2)-C6 fungal-type domain-containing protein</fullName>
    </recommendedName>
</protein>